<accession>A0A9K3HQG5</accession>
<sequence>MKGKLSGPDPDAATELVKIDGVVDAIVRHLKKSLFVQTYKLSFSLSC</sequence>
<evidence type="ECO:0000313" key="1">
    <source>
        <dbReference type="EMBL" id="KAF5782504.1"/>
    </source>
</evidence>
<reference evidence="1" key="1">
    <citation type="journal article" date="2017" name="Nature">
        <title>The sunflower genome provides insights into oil metabolism, flowering and Asterid evolution.</title>
        <authorList>
            <person name="Badouin H."/>
            <person name="Gouzy J."/>
            <person name="Grassa C.J."/>
            <person name="Murat F."/>
            <person name="Staton S.E."/>
            <person name="Cottret L."/>
            <person name="Lelandais-Briere C."/>
            <person name="Owens G.L."/>
            <person name="Carrere S."/>
            <person name="Mayjonade B."/>
            <person name="Legrand L."/>
            <person name="Gill N."/>
            <person name="Kane N.C."/>
            <person name="Bowers J.E."/>
            <person name="Hubner S."/>
            <person name="Bellec A."/>
            <person name="Berard A."/>
            <person name="Berges H."/>
            <person name="Blanchet N."/>
            <person name="Boniface M.C."/>
            <person name="Brunel D."/>
            <person name="Catrice O."/>
            <person name="Chaidir N."/>
            <person name="Claudel C."/>
            <person name="Donnadieu C."/>
            <person name="Faraut T."/>
            <person name="Fievet G."/>
            <person name="Helmstetter N."/>
            <person name="King M."/>
            <person name="Knapp S.J."/>
            <person name="Lai Z."/>
            <person name="Le Paslier M.C."/>
            <person name="Lippi Y."/>
            <person name="Lorenzon L."/>
            <person name="Mandel J.R."/>
            <person name="Marage G."/>
            <person name="Marchand G."/>
            <person name="Marquand E."/>
            <person name="Bret-Mestries E."/>
            <person name="Morien E."/>
            <person name="Nambeesan S."/>
            <person name="Nguyen T."/>
            <person name="Pegot-Espagnet P."/>
            <person name="Pouilly N."/>
            <person name="Raftis F."/>
            <person name="Sallet E."/>
            <person name="Schiex T."/>
            <person name="Thomas J."/>
            <person name="Vandecasteele C."/>
            <person name="Vares D."/>
            <person name="Vear F."/>
            <person name="Vautrin S."/>
            <person name="Crespi M."/>
            <person name="Mangin B."/>
            <person name="Burke J.M."/>
            <person name="Salse J."/>
            <person name="Munos S."/>
            <person name="Vincourt P."/>
            <person name="Rieseberg L.H."/>
            <person name="Langlade N.B."/>
        </authorList>
    </citation>
    <scope>NUCLEOTIDE SEQUENCE</scope>
    <source>
        <tissue evidence="1">Leaves</tissue>
    </source>
</reference>
<reference evidence="1" key="2">
    <citation type="submission" date="2020-06" db="EMBL/GenBank/DDBJ databases">
        <title>Helianthus annuus Genome sequencing and assembly Release 2.</title>
        <authorList>
            <person name="Gouzy J."/>
            <person name="Langlade N."/>
            <person name="Munos S."/>
        </authorList>
    </citation>
    <scope>NUCLEOTIDE SEQUENCE</scope>
    <source>
        <tissue evidence="1">Leaves</tissue>
    </source>
</reference>
<keyword evidence="2" id="KW-1185">Reference proteome</keyword>
<comment type="caution">
    <text evidence="1">The sequence shown here is derived from an EMBL/GenBank/DDBJ whole genome shotgun (WGS) entry which is preliminary data.</text>
</comment>
<proteinExistence type="predicted"/>
<dbReference type="AlphaFoldDB" id="A0A9K3HQG5"/>
<name>A0A9K3HQG5_HELAN</name>
<gene>
    <name evidence="1" type="ORF">HanXRQr2_Chr11g0496641</name>
</gene>
<protein>
    <submittedName>
        <fullName evidence="1">Uncharacterized protein</fullName>
    </submittedName>
</protein>
<organism evidence="1 2">
    <name type="scientific">Helianthus annuus</name>
    <name type="common">Common sunflower</name>
    <dbReference type="NCBI Taxonomy" id="4232"/>
    <lineage>
        <taxon>Eukaryota</taxon>
        <taxon>Viridiplantae</taxon>
        <taxon>Streptophyta</taxon>
        <taxon>Embryophyta</taxon>
        <taxon>Tracheophyta</taxon>
        <taxon>Spermatophyta</taxon>
        <taxon>Magnoliopsida</taxon>
        <taxon>eudicotyledons</taxon>
        <taxon>Gunneridae</taxon>
        <taxon>Pentapetalae</taxon>
        <taxon>asterids</taxon>
        <taxon>campanulids</taxon>
        <taxon>Asterales</taxon>
        <taxon>Asteraceae</taxon>
        <taxon>Asteroideae</taxon>
        <taxon>Heliantheae alliance</taxon>
        <taxon>Heliantheae</taxon>
        <taxon>Helianthus</taxon>
    </lineage>
</organism>
<dbReference type="EMBL" id="MNCJ02000326">
    <property type="protein sequence ID" value="KAF5782504.1"/>
    <property type="molecule type" value="Genomic_DNA"/>
</dbReference>
<dbReference type="Gramene" id="mRNA:HanXRQr2_Chr11g0496641">
    <property type="protein sequence ID" value="mRNA:HanXRQr2_Chr11g0496641"/>
    <property type="gene ID" value="HanXRQr2_Chr11g0496641"/>
</dbReference>
<dbReference type="Proteomes" id="UP000215914">
    <property type="component" value="Unassembled WGS sequence"/>
</dbReference>
<evidence type="ECO:0000313" key="2">
    <source>
        <dbReference type="Proteomes" id="UP000215914"/>
    </source>
</evidence>